<feature type="region of interest" description="Disordered" evidence="1">
    <location>
        <begin position="761"/>
        <end position="784"/>
    </location>
</feature>
<name>A0A8J7U7C4_9BACT</name>
<dbReference type="RefSeq" id="WP_207862336.1">
    <property type="nucleotide sequence ID" value="NZ_JAFREP010000034.1"/>
</dbReference>
<reference evidence="2" key="1">
    <citation type="submission" date="2021-03" db="EMBL/GenBank/DDBJ databases">
        <authorList>
            <person name="Wang G."/>
        </authorList>
    </citation>
    <scope>NUCLEOTIDE SEQUENCE</scope>
    <source>
        <strain evidence="2">KCTC 12899</strain>
    </source>
</reference>
<evidence type="ECO:0000256" key="1">
    <source>
        <dbReference type="SAM" id="MobiDB-lite"/>
    </source>
</evidence>
<dbReference type="Proteomes" id="UP000664417">
    <property type="component" value="Unassembled WGS sequence"/>
</dbReference>
<dbReference type="AlphaFoldDB" id="A0A8J7U7C4"/>
<organism evidence="2 3">
    <name type="scientific">Acanthopleuribacter pedis</name>
    <dbReference type="NCBI Taxonomy" id="442870"/>
    <lineage>
        <taxon>Bacteria</taxon>
        <taxon>Pseudomonadati</taxon>
        <taxon>Acidobacteriota</taxon>
        <taxon>Holophagae</taxon>
        <taxon>Acanthopleuribacterales</taxon>
        <taxon>Acanthopleuribacteraceae</taxon>
        <taxon>Acanthopleuribacter</taxon>
    </lineage>
</organism>
<evidence type="ECO:0000313" key="2">
    <source>
        <dbReference type="EMBL" id="MBO1322363.1"/>
    </source>
</evidence>
<comment type="caution">
    <text evidence="2">The sequence shown here is derived from an EMBL/GenBank/DDBJ whole genome shotgun (WGS) entry which is preliminary data.</text>
</comment>
<protein>
    <submittedName>
        <fullName evidence="2">Uncharacterized protein</fullName>
    </submittedName>
</protein>
<proteinExistence type="predicted"/>
<dbReference type="EMBL" id="JAFREP010000034">
    <property type="protein sequence ID" value="MBO1322363.1"/>
    <property type="molecule type" value="Genomic_DNA"/>
</dbReference>
<sequence length="784" mass="89868">MIFKAFVELFPSEVFSLRRITPAKDTPIADKTYFVFEFYPAQTGPGGGDMRRVLLALYSDDLTNDWTFFHLSLDPGRPDFGPCLHPDFVNGANSMILLKALLDEFNADPHFYAGLQERFGLFRRELTGKKYRGKPFGSFSGVMKEGNPLRVPPVDTFGPEHPAWWLQSLEGKVAALHEMMEQGEDASFPGAGEPVDHETRLKELSVLMEPLLPEIQTRRPPRISQVLERFIDMHHDAALLFLELLQMHYPHKEEEPGPEYQLSYYLFCEALHKLKYGLERNWRWAAPMWEQVQETIADKILVPHMGQFVQQDVMEALRESGMEPDFVLIEAAQELAEYYNRFSGRDSIEEMEAILEDMERQGFDDPFVLVELFLPQLRLIPPEGQLQILSFLAGYRNPVIREIVGLMCLHHDSEVRVLVPDILTQAAHDGMVSPVTFRRLITMRNWLPEEQRSPLDATIKSLRRGGLSPEPSEKGQLVSVYASLIDGSGSQGLWLVIQQKDQVMLANLLLKQGLGVQDVWCSYFDSQADLKQELDMVKNQIIYYKVDPGYLDLVLQAHIAEGFEHDAVPPTGLMLVAETLGHTDWGAQVQEAGELIEMFHEHMPKTYRNPKRWPTLANQNREWLMRSGLHETWFDDDEAVENVLFAKIGEPQTWLQDLDVTAEVLIQHIFEPRRRQWMNRFLWTGIWLYHVRPKPRAPWHLFLIHAALIRGGFPLSDLGAVGTVLIQTMYSAYYRALNENASPAVHTFDSIPAAVDPAPLIEEPKEEEEPPPSNLIPFTRVRNK</sequence>
<evidence type="ECO:0000313" key="3">
    <source>
        <dbReference type="Proteomes" id="UP000664417"/>
    </source>
</evidence>
<keyword evidence="3" id="KW-1185">Reference proteome</keyword>
<gene>
    <name evidence="2" type="ORF">J3U88_28075</name>
</gene>
<accession>A0A8J7U7C4</accession>